<dbReference type="InterPro" id="IPR001633">
    <property type="entry name" value="EAL_dom"/>
</dbReference>
<dbReference type="SUPFAM" id="SSF141868">
    <property type="entry name" value="EAL domain-like"/>
    <property type="match status" value="1"/>
</dbReference>
<comment type="caution">
    <text evidence="12">The sequence shown here is derived from an EMBL/GenBank/DDBJ whole genome shotgun (WGS) entry which is preliminary data.</text>
</comment>
<evidence type="ECO:0000256" key="8">
    <source>
        <dbReference type="ARBA" id="ARBA00023136"/>
    </source>
</evidence>
<sequence>MDDAQATGQRILRTATIAGFALAGALLAAFVSWQVVIHIAEQRLGGYATMLLERAQELDDESRQTLDTFNRQPQARCTDREVEQMREAVYRTYFVKDIGRVENGQLRCTASLFRLPVPAAIDPPQLVTRDGLQVATMELQLLASGSRAPVLALGDTRVILDPLAFRLRPAPDIGFTMGYVDGGERFLPLYGAATQLDAATLRAGQPLDRDGVLVYPMCARDHAVCVVSTLSKTALSDSQWPLLLVCTVLGAGAGAAVGLALLLAHLRRHSVEGRLLRAIDQDALDVEYQPVVRITDGALVGAEALVPWRDRDGRMVSPVRFIPIAEENGSIGRITQLVLRRVAADFGDVLAAPGEFRINVNISAADLDNSRFHASMAQTLDAAGIARERIGIELTEHSTTARDIAVSGTKRLRELGHHVYIDDFGTGYSSLAYLAELDVHALKIDRSFTRTIGTDAVKVSLVPQIIDLARTLGLQVVIEGVETEAQRDWLRAVDYPLYAQGWLFGRPMPAAELRALLNAQR</sequence>
<evidence type="ECO:0000313" key="13">
    <source>
        <dbReference type="Proteomes" id="UP001430360"/>
    </source>
</evidence>
<evidence type="ECO:0000259" key="11">
    <source>
        <dbReference type="PROSITE" id="PS50883"/>
    </source>
</evidence>
<dbReference type="Proteomes" id="UP001430360">
    <property type="component" value="Unassembled WGS sequence"/>
</dbReference>
<keyword evidence="3" id="KW-1003">Cell membrane</keyword>
<comment type="catalytic activity">
    <reaction evidence="9">
        <text>3',3'-c-di-GMP + H2O = 5'-phosphoguanylyl(3'-&gt;5')guanosine + H(+)</text>
        <dbReference type="Rhea" id="RHEA:24902"/>
        <dbReference type="ChEBI" id="CHEBI:15377"/>
        <dbReference type="ChEBI" id="CHEBI:15378"/>
        <dbReference type="ChEBI" id="CHEBI:58754"/>
        <dbReference type="ChEBI" id="CHEBI:58805"/>
        <dbReference type="EC" id="3.1.4.52"/>
    </reaction>
</comment>
<evidence type="ECO:0000256" key="10">
    <source>
        <dbReference type="SAM" id="Phobius"/>
    </source>
</evidence>
<dbReference type="PANTHER" id="PTHR33121">
    <property type="entry name" value="CYCLIC DI-GMP PHOSPHODIESTERASE PDEF"/>
    <property type="match status" value="1"/>
</dbReference>
<keyword evidence="4" id="KW-0973">c-di-GMP</keyword>
<feature type="domain" description="EAL" evidence="11">
    <location>
        <begin position="268"/>
        <end position="521"/>
    </location>
</feature>
<evidence type="ECO:0000256" key="3">
    <source>
        <dbReference type="ARBA" id="ARBA00022475"/>
    </source>
</evidence>
<gene>
    <name evidence="12" type="ORF">LTT95_03905</name>
</gene>
<keyword evidence="6" id="KW-0378">Hydrolase</keyword>
<protein>
    <recommendedName>
        <fullName evidence="2">cyclic-guanylate-specific phosphodiesterase</fullName>
        <ecNumber evidence="2">3.1.4.52</ecNumber>
    </recommendedName>
</protein>
<dbReference type="InterPro" id="IPR050706">
    <property type="entry name" value="Cyclic-di-GMP_PDE-like"/>
</dbReference>
<dbReference type="EC" id="3.1.4.52" evidence="2"/>
<evidence type="ECO:0000256" key="4">
    <source>
        <dbReference type="ARBA" id="ARBA00022636"/>
    </source>
</evidence>
<reference evidence="12" key="2">
    <citation type="journal article" date="2022" name="Syst. Appl. Microbiol.">
        <title>Physiological and genomic characterisation of Luteimonas fraxinea sp. nov., a bacterial species associated with trees tolerant to ash dieback.</title>
        <authorList>
            <person name="Ulrich K."/>
            <person name="Becker R."/>
            <person name="Behrendt U."/>
            <person name="Kube M."/>
            <person name="Schneck V."/>
            <person name="Ulrich A."/>
        </authorList>
    </citation>
    <scope>NUCLEOTIDE SEQUENCE</scope>
    <source>
        <strain evidence="12">A1P009</strain>
    </source>
</reference>
<name>A0ABS8U992_9GAMM</name>
<keyword evidence="8 10" id="KW-0472">Membrane</keyword>
<dbReference type="InterPro" id="IPR024744">
    <property type="entry name" value="CSS-motif_dom"/>
</dbReference>
<feature type="transmembrane region" description="Helical" evidence="10">
    <location>
        <begin position="12"/>
        <end position="33"/>
    </location>
</feature>
<dbReference type="CDD" id="cd01948">
    <property type="entry name" value="EAL"/>
    <property type="match status" value="1"/>
</dbReference>
<dbReference type="PROSITE" id="PS50883">
    <property type="entry name" value="EAL"/>
    <property type="match status" value="1"/>
</dbReference>
<feature type="transmembrane region" description="Helical" evidence="10">
    <location>
        <begin position="240"/>
        <end position="264"/>
    </location>
</feature>
<keyword evidence="5 10" id="KW-0812">Transmembrane</keyword>
<dbReference type="RefSeq" id="WP_232134561.1">
    <property type="nucleotide sequence ID" value="NZ_JAJQKU010000001.1"/>
</dbReference>
<dbReference type="Pfam" id="PF12792">
    <property type="entry name" value="CSS-motif"/>
    <property type="match status" value="1"/>
</dbReference>
<organism evidence="12 13">
    <name type="scientific">Luteimonas fraxinea</name>
    <dbReference type="NCBI Taxonomy" id="2901869"/>
    <lineage>
        <taxon>Bacteria</taxon>
        <taxon>Pseudomonadati</taxon>
        <taxon>Pseudomonadota</taxon>
        <taxon>Gammaproteobacteria</taxon>
        <taxon>Lysobacterales</taxon>
        <taxon>Lysobacteraceae</taxon>
        <taxon>Luteimonas</taxon>
    </lineage>
</organism>
<evidence type="ECO:0000256" key="9">
    <source>
        <dbReference type="ARBA" id="ARBA00034290"/>
    </source>
</evidence>
<dbReference type="PANTHER" id="PTHR33121:SF79">
    <property type="entry name" value="CYCLIC DI-GMP PHOSPHODIESTERASE PDED-RELATED"/>
    <property type="match status" value="1"/>
</dbReference>
<evidence type="ECO:0000256" key="1">
    <source>
        <dbReference type="ARBA" id="ARBA00004651"/>
    </source>
</evidence>
<evidence type="ECO:0000256" key="6">
    <source>
        <dbReference type="ARBA" id="ARBA00022801"/>
    </source>
</evidence>
<proteinExistence type="predicted"/>
<evidence type="ECO:0000256" key="7">
    <source>
        <dbReference type="ARBA" id="ARBA00022989"/>
    </source>
</evidence>
<dbReference type="SMART" id="SM00052">
    <property type="entry name" value="EAL"/>
    <property type="match status" value="1"/>
</dbReference>
<dbReference type="InterPro" id="IPR035919">
    <property type="entry name" value="EAL_sf"/>
</dbReference>
<evidence type="ECO:0000256" key="2">
    <source>
        <dbReference type="ARBA" id="ARBA00012282"/>
    </source>
</evidence>
<dbReference type="EMBL" id="JAJQKU010000001">
    <property type="protein sequence ID" value="MCD9096081.1"/>
    <property type="molecule type" value="Genomic_DNA"/>
</dbReference>
<accession>A0ABS8U992</accession>
<reference evidence="12" key="1">
    <citation type="submission" date="2021-12" db="EMBL/GenBank/DDBJ databases">
        <authorList>
            <person name="Ulrich A."/>
        </authorList>
    </citation>
    <scope>NUCLEOTIDE SEQUENCE</scope>
    <source>
        <strain evidence="12">A1P009</strain>
    </source>
</reference>
<dbReference type="Pfam" id="PF00563">
    <property type="entry name" value="EAL"/>
    <property type="match status" value="1"/>
</dbReference>
<evidence type="ECO:0000256" key="5">
    <source>
        <dbReference type="ARBA" id="ARBA00022692"/>
    </source>
</evidence>
<dbReference type="Gene3D" id="3.20.20.450">
    <property type="entry name" value="EAL domain"/>
    <property type="match status" value="1"/>
</dbReference>
<keyword evidence="13" id="KW-1185">Reference proteome</keyword>
<evidence type="ECO:0000313" key="12">
    <source>
        <dbReference type="EMBL" id="MCD9096081.1"/>
    </source>
</evidence>
<keyword evidence="7 10" id="KW-1133">Transmembrane helix</keyword>
<comment type="subcellular location">
    <subcellularLocation>
        <location evidence="1">Cell membrane</location>
        <topology evidence="1">Multi-pass membrane protein</topology>
    </subcellularLocation>
</comment>